<dbReference type="RefSeq" id="WP_069032754.1">
    <property type="nucleotide sequence ID" value="NZ_MDKC01000003.1"/>
</dbReference>
<feature type="transmembrane region" description="Helical" evidence="7">
    <location>
        <begin position="75"/>
        <end position="94"/>
    </location>
</feature>
<keyword evidence="10" id="KW-1185">Reference proteome</keyword>
<dbReference type="PANTHER" id="PTHR43744">
    <property type="entry name" value="ABC TRANSPORTER PERMEASE PROTEIN MG189-RELATED-RELATED"/>
    <property type="match status" value="1"/>
</dbReference>
<dbReference type="Pfam" id="PF00528">
    <property type="entry name" value="BPD_transp_1"/>
    <property type="match status" value="1"/>
</dbReference>
<comment type="subcellular location">
    <subcellularLocation>
        <location evidence="1 7">Cell membrane</location>
        <topology evidence="1 7">Multi-pass membrane protein</topology>
    </subcellularLocation>
</comment>
<dbReference type="InterPro" id="IPR000515">
    <property type="entry name" value="MetI-like"/>
</dbReference>
<reference evidence="9 10" key="1">
    <citation type="submission" date="2016-07" db="EMBL/GenBank/DDBJ databases">
        <authorList>
            <person name="Townsley L."/>
            <person name="Shank E.A."/>
        </authorList>
    </citation>
    <scope>NUCLEOTIDE SEQUENCE [LARGE SCALE GENOMIC DNA]</scope>
    <source>
        <strain evidence="9 10">CH01</strain>
    </source>
</reference>
<sequence>MENERYTGLTFLLELFGIILAIFFLVPFYYVLGNSFKSFADILQNTSSLPKSLDFTNYSQAIAVMDFWRALLNSLIVTVASNVLIVLFCSMAAYKLVRTRHKISTIIFFIFVATMVIPFQSIMIPLVKVGSTLHLMNSHYGLVVMYLAFGSALSIFLYHGFIKGIPIELEEAAIIDGCSPYMVFWKVVFPLLKPITVTIVILNTLWIWNDFLLPSLVLRDEELRTIPLATFYFFGAYTKQWNLALAGLVLGITPLLIFFFAAQKQIIRGITSGSIK</sequence>
<feature type="transmembrane region" description="Helical" evidence="7">
    <location>
        <begin position="139"/>
        <end position="162"/>
    </location>
</feature>
<proteinExistence type="inferred from homology"/>
<keyword evidence="6 7" id="KW-0472">Membrane</keyword>
<comment type="similarity">
    <text evidence="7">Belongs to the binding-protein-dependent transport system permease family.</text>
</comment>
<evidence type="ECO:0000256" key="1">
    <source>
        <dbReference type="ARBA" id="ARBA00004651"/>
    </source>
</evidence>
<gene>
    <name evidence="9" type="ORF">BED47_16670</name>
</gene>
<dbReference type="Gene3D" id="1.10.3720.10">
    <property type="entry name" value="MetI-like"/>
    <property type="match status" value="1"/>
</dbReference>
<evidence type="ECO:0000256" key="7">
    <source>
        <dbReference type="RuleBase" id="RU363032"/>
    </source>
</evidence>
<dbReference type="SUPFAM" id="SSF161098">
    <property type="entry name" value="MetI-like"/>
    <property type="match status" value="1"/>
</dbReference>
<evidence type="ECO:0000256" key="4">
    <source>
        <dbReference type="ARBA" id="ARBA00022692"/>
    </source>
</evidence>
<evidence type="ECO:0000256" key="2">
    <source>
        <dbReference type="ARBA" id="ARBA00022448"/>
    </source>
</evidence>
<keyword evidence="2 7" id="KW-0813">Transport</keyword>
<dbReference type="EMBL" id="MDKC01000003">
    <property type="protein sequence ID" value="ODG93139.1"/>
    <property type="molecule type" value="Genomic_DNA"/>
</dbReference>
<evidence type="ECO:0000313" key="9">
    <source>
        <dbReference type="EMBL" id="ODG93139.1"/>
    </source>
</evidence>
<evidence type="ECO:0000256" key="3">
    <source>
        <dbReference type="ARBA" id="ARBA00022475"/>
    </source>
</evidence>
<dbReference type="Proteomes" id="UP000094580">
    <property type="component" value="Unassembled WGS sequence"/>
</dbReference>
<evidence type="ECO:0000256" key="6">
    <source>
        <dbReference type="ARBA" id="ARBA00023136"/>
    </source>
</evidence>
<evidence type="ECO:0000259" key="8">
    <source>
        <dbReference type="PROSITE" id="PS50928"/>
    </source>
</evidence>
<organism evidence="9 10">
    <name type="scientific">Gottfriedia luciferensis</name>
    <dbReference type="NCBI Taxonomy" id="178774"/>
    <lineage>
        <taxon>Bacteria</taxon>
        <taxon>Bacillati</taxon>
        <taxon>Bacillota</taxon>
        <taxon>Bacilli</taxon>
        <taxon>Bacillales</taxon>
        <taxon>Bacillaceae</taxon>
        <taxon>Gottfriedia</taxon>
    </lineage>
</organism>
<feature type="transmembrane region" description="Helical" evidence="7">
    <location>
        <begin position="241"/>
        <end position="262"/>
    </location>
</feature>
<protein>
    <submittedName>
        <fullName evidence="9">Sugar ABC transporter permease</fullName>
    </submittedName>
</protein>
<keyword evidence="4 7" id="KW-0812">Transmembrane</keyword>
<feature type="domain" description="ABC transmembrane type-1" evidence="8">
    <location>
        <begin position="71"/>
        <end position="262"/>
    </location>
</feature>
<comment type="caution">
    <text evidence="9">The sequence shown here is derived from an EMBL/GenBank/DDBJ whole genome shotgun (WGS) entry which is preliminary data.</text>
</comment>
<keyword evidence="3" id="KW-1003">Cell membrane</keyword>
<dbReference type="PANTHER" id="PTHR43744:SF12">
    <property type="entry name" value="ABC TRANSPORTER PERMEASE PROTEIN MG189-RELATED"/>
    <property type="match status" value="1"/>
</dbReference>
<evidence type="ECO:0000313" key="10">
    <source>
        <dbReference type="Proteomes" id="UP000094580"/>
    </source>
</evidence>
<evidence type="ECO:0000256" key="5">
    <source>
        <dbReference type="ARBA" id="ARBA00022989"/>
    </source>
</evidence>
<feature type="transmembrane region" description="Helical" evidence="7">
    <location>
        <begin position="106"/>
        <end position="127"/>
    </location>
</feature>
<feature type="transmembrane region" description="Helical" evidence="7">
    <location>
        <begin position="12"/>
        <end position="32"/>
    </location>
</feature>
<name>A0ABX2ZUT9_9BACI</name>
<dbReference type="InterPro" id="IPR035906">
    <property type="entry name" value="MetI-like_sf"/>
</dbReference>
<dbReference type="CDD" id="cd06261">
    <property type="entry name" value="TM_PBP2"/>
    <property type="match status" value="1"/>
</dbReference>
<keyword evidence="5 7" id="KW-1133">Transmembrane helix</keyword>
<dbReference type="PROSITE" id="PS50928">
    <property type="entry name" value="ABC_TM1"/>
    <property type="match status" value="1"/>
</dbReference>
<feature type="transmembrane region" description="Helical" evidence="7">
    <location>
        <begin position="183"/>
        <end position="208"/>
    </location>
</feature>
<accession>A0ABX2ZUT9</accession>